<accession>A0AAE3U2S4</accession>
<comment type="caution">
    <text evidence="6">The sequence shown here is derived from an EMBL/GenBank/DDBJ whole genome shotgun (WGS) entry which is preliminary data.</text>
</comment>
<gene>
    <name evidence="6" type="ORF">MRS75_12965</name>
</gene>
<dbReference type="PANTHER" id="PTHR30435">
    <property type="entry name" value="FLAGELLAR PROTEIN"/>
    <property type="match status" value="1"/>
</dbReference>
<dbReference type="PANTHER" id="PTHR30435:SF19">
    <property type="entry name" value="FLAGELLAR BASAL-BODY ROD PROTEIN FLGG"/>
    <property type="match status" value="1"/>
</dbReference>
<evidence type="ECO:0000313" key="6">
    <source>
        <dbReference type="EMBL" id="MDI7922992.1"/>
    </source>
</evidence>
<evidence type="ECO:0000313" key="7">
    <source>
        <dbReference type="Proteomes" id="UP001161580"/>
    </source>
</evidence>
<organism evidence="6 7">
    <name type="scientific">Ferirhizobium litorale</name>
    <dbReference type="NCBI Taxonomy" id="2927786"/>
    <lineage>
        <taxon>Bacteria</taxon>
        <taxon>Pseudomonadati</taxon>
        <taxon>Pseudomonadota</taxon>
        <taxon>Alphaproteobacteria</taxon>
        <taxon>Hyphomicrobiales</taxon>
        <taxon>Rhizobiaceae</taxon>
        <taxon>Ferirhizobium</taxon>
    </lineage>
</organism>
<dbReference type="Proteomes" id="UP001161580">
    <property type="component" value="Unassembled WGS sequence"/>
</dbReference>
<keyword evidence="6" id="KW-0282">Flagellum</keyword>
<feature type="domain" description="Flagellar basal body rod protein N-terminal" evidence="4">
    <location>
        <begin position="9"/>
        <end position="36"/>
    </location>
</feature>
<feature type="domain" description="Flagellar basal-body/hook protein C-terminal" evidence="5">
    <location>
        <begin position="66"/>
        <end position="104"/>
    </location>
</feature>
<proteinExistence type="inferred from homology"/>
<comment type="similarity">
    <text evidence="2">Belongs to the flagella basal body rod proteins family.</text>
</comment>
<sequence>MSISTMMGIAVSGMQVQTKRLAATADNVANALTPGYDRRVTSLTSLAAGGASASVRPSGETTLPGASNVDLGQEMLDLISAETEFKANASAFETGAELWDVLMSIKRD</sequence>
<evidence type="ECO:0000256" key="3">
    <source>
        <dbReference type="ARBA" id="ARBA00023143"/>
    </source>
</evidence>
<dbReference type="RefSeq" id="WP_311787607.1">
    <property type="nucleotide sequence ID" value="NZ_JALDYY010000010.1"/>
</dbReference>
<evidence type="ECO:0000256" key="1">
    <source>
        <dbReference type="ARBA" id="ARBA00004117"/>
    </source>
</evidence>
<dbReference type="Pfam" id="PF00460">
    <property type="entry name" value="Flg_bb_rod"/>
    <property type="match status" value="1"/>
</dbReference>
<reference evidence="6" key="1">
    <citation type="submission" date="2022-03" db="EMBL/GenBank/DDBJ databases">
        <title>Fererhizobium litorale gen. nov., sp. nov., isolated from sandy sediments of the Sea of Japan seashore.</title>
        <authorList>
            <person name="Romanenko L."/>
            <person name="Kurilenko V."/>
            <person name="Otstavnykh N."/>
            <person name="Svetashev V."/>
            <person name="Tekutyeva L."/>
            <person name="Isaeva M."/>
            <person name="Mikhailov V."/>
        </authorList>
    </citation>
    <scope>NUCLEOTIDE SEQUENCE</scope>
    <source>
        <strain evidence="6">KMM 9576</strain>
    </source>
</reference>
<evidence type="ECO:0000259" key="4">
    <source>
        <dbReference type="Pfam" id="PF00460"/>
    </source>
</evidence>
<keyword evidence="6" id="KW-0969">Cilium</keyword>
<evidence type="ECO:0000259" key="5">
    <source>
        <dbReference type="Pfam" id="PF06429"/>
    </source>
</evidence>
<name>A0AAE3U2S4_9HYPH</name>
<dbReference type="GO" id="GO:0071978">
    <property type="term" value="P:bacterial-type flagellum-dependent swarming motility"/>
    <property type="evidence" value="ECO:0007669"/>
    <property type="project" value="TreeGrafter"/>
</dbReference>
<dbReference type="GO" id="GO:0009425">
    <property type="term" value="C:bacterial-type flagellum basal body"/>
    <property type="evidence" value="ECO:0007669"/>
    <property type="project" value="UniProtKB-SubCell"/>
</dbReference>
<dbReference type="Pfam" id="PF06429">
    <property type="entry name" value="Flg_bbr_C"/>
    <property type="match status" value="1"/>
</dbReference>
<dbReference type="EMBL" id="JALDYZ010000006">
    <property type="protein sequence ID" value="MDI7922992.1"/>
    <property type="molecule type" value="Genomic_DNA"/>
</dbReference>
<dbReference type="InterPro" id="IPR010930">
    <property type="entry name" value="Flg_bb/hook_C_dom"/>
</dbReference>
<comment type="subcellular location">
    <subcellularLocation>
        <location evidence="1">Bacterial flagellum basal body</location>
    </subcellularLocation>
</comment>
<evidence type="ECO:0000256" key="2">
    <source>
        <dbReference type="ARBA" id="ARBA00009677"/>
    </source>
</evidence>
<dbReference type="AlphaFoldDB" id="A0AAE3U2S4"/>
<keyword evidence="3" id="KW-0975">Bacterial flagellum</keyword>
<protein>
    <submittedName>
        <fullName evidence="6">Flagellar basal body protein</fullName>
    </submittedName>
</protein>
<keyword evidence="6" id="KW-0966">Cell projection</keyword>
<keyword evidence="7" id="KW-1185">Reference proteome</keyword>
<dbReference type="InterPro" id="IPR001444">
    <property type="entry name" value="Flag_bb_rod_N"/>
</dbReference>